<protein>
    <submittedName>
        <fullName evidence="1">Gluconate 2-dehydrogenase subunit 3 family protein</fullName>
    </submittedName>
</protein>
<evidence type="ECO:0000313" key="2">
    <source>
        <dbReference type="Proteomes" id="UP000317214"/>
    </source>
</evidence>
<dbReference type="Proteomes" id="UP000317214">
    <property type="component" value="Chromosome"/>
</dbReference>
<dbReference type="EMBL" id="CP032485">
    <property type="protein sequence ID" value="QDH24588.1"/>
    <property type="molecule type" value="Genomic_DNA"/>
</dbReference>
<dbReference type="RefSeq" id="WP_141492432.1">
    <property type="nucleotide sequence ID" value="NZ_CP032485.1"/>
</dbReference>
<dbReference type="OrthoDB" id="9780765at2"/>
<sequence length="213" mass="22816">MTTSASSSDILQSDRLTSRTKAILQARRTPEENARTLSPKAYTALTTLVSALLPQDELIPGKPIDLPAAVDRALTGPRDGWRFAELPSDAAAWETALLTVSDYVESTYNKPLSSLSVEEGGALLDRIAEGAIGLCKPDRFSAFQMQRWSGDFRADVIDAFMGHPDAHQALGISAYLNGNNSSLSGFQCVTPDTPEAFEPKASSSLASLPVTEL</sequence>
<proteinExistence type="predicted"/>
<organism evidence="1 2">
    <name type="scientific">Neokomagataea tanensis</name>
    <dbReference type="NCBI Taxonomy" id="661191"/>
    <lineage>
        <taxon>Bacteria</taxon>
        <taxon>Pseudomonadati</taxon>
        <taxon>Pseudomonadota</taxon>
        <taxon>Alphaproteobacteria</taxon>
        <taxon>Acetobacterales</taxon>
        <taxon>Acetobacteraceae</taxon>
        <taxon>Neokomagataea</taxon>
    </lineage>
</organism>
<keyword evidence="2" id="KW-1185">Reference proteome</keyword>
<dbReference type="KEGG" id="ntn:D5366_04305"/>
<accession>A0A4Y6V6U3</accession>
<dbReference type="InterPro" id="IPR027056">
    <property type="entry name" value="Gluconate_2DH_su3"/>
</dbReference>
<evidence type="ECO:0000313" key="1">
    <source>
        <dbReference type="EMBL" id="QDH24588.1"/>
    </source>
</evidence>
<name>A0A4Y6V6U3_9PROT</name>
<gene>
    <name evidence="1" type="ORF">D5366_04305</name>
</gene>
<dbReference type="Pfam" id="PF13618">
    <property type="entry name" value="Gluconate_2-dh3"/>
    <property type="match status" value="1"/>
</dbReference>
<dbReference type="AlphaFoldDB" id="A0A4Y6V6U3"/>
<reference evidence="1 2" key="1">
    <citation type="submission" date="2018-09" db="EMBL/GenBank/DDBJ databases">
        <title>The complete genome sequence of Neokomagataea tanensis NBRC 106556(T).</title>
        <authorList>
            <person name="Chua K.-O."/>
            <person name="See-Too W.-S."/>
            <person name="Hong K.-W."/>
            <person name="Yin W.-F."/>
            <person name="Chan K.-G."/>
        </authorList>
    </citation>
    <scope>NUCLEOTIDE SEQUENCE [LARGE SCALE GENOMIC DNA]</scope>
    <source>
        <strain evidence="2">AH13 \ NBRC 106556</strain>
    </source>
</reference>